<feature type="compositionally biased region" description="Low complexity" evidence="7">
    <location>
        <begin position="413"/>
        <end position="427"/>
    </location>
</feature>
<comment type="caution">
    <text evidence="9">The sequence shown here is derived from an EMBL/GenBank/DDBJ whole genome shotgun (WGS) entry which is preliminary data.</text>
</comment>
<feature type="coiled-coil region" evidence="6">
    <location>
        <begin position="1448"/>
        <end position="1773"/>
    </location>
</feature>
<feature type="compositionally biased region" description="Pro residues" evidence="7">
    <location>
        <begin position="589"/>
        <end position="598"/>
    </location>
</feature>
<dbReference type="InterPro" id="IPR019528">
    <property type="entry name" value="PACT_domain"/>
</dbReference>
<dbReference type="EMBL" id="JBBXMP010000168">
    <property type="protein sequence ID" value="KAL0060597.1"/>
    <property type="molecule type" value="Genomic_DNA"/>
</dbReference>
<evidence type="ECO:0000256" key="2">
    <source>
        <dbReference type="ARBA" id="ARBA00022490"/>
    </source>
</evidence>
<sequence>MALMLESPSRIWRRIEADDDRDMPSLPSLPPMDDSNDDINIQESSLSIGDSEDSVNNIASPIHSTPAVSSHHSTRTFRGGASVGSMGASSNTGSAARFANSIARSSRSSAARSRFSSISGVSLASKNGQGPPELESFDISAIPSLPDAAVQGSDIDLDTTNDLSDALDSVSRASSPFLAPIEPPGETPGNKTKYFDYEVSLKSEPKPSPFSKDKFRNIVTRRPALERTRTPSLTRTTLSPVSSPTHSTPQSHKSGRSLRANSIGSPSESSNRSVSPSQFQPASIPLPRSNTNSPAVHEPRYASPQSQQGERTNMSYRSTHEANDTASMDITDAHISPVRRFDNDEPQTVTDISVSRDGEQEESSREPTFTSSEGEGATPYPQRPTTASPQGGMGGFSGLRDELSAFSSASLSLATPTPALPRPRFAPSNTSSNSQDTPRPRPGSAKQRADDEGDTVETGMSDDEGQEGIPSADEWEKTQMPPREDEDHHPETVHQDRGDVEDELLTPHTRRKSFLLSVIHSTARPRPKFNKVPTPHPKRPEQQGPGKFEQRLLQNRGRESIGSVAPELETPAPGGNRTVVRFSEETPGPGTPIPPKPSATPGLRTAFAGATPRPRFLKGSHPLSQTHTVESSSSSEGAIDAGSSSPHSDTASDVQREASDNAATEGRAPLPWETPAPIPGKIPSPFSRASPYLAPATTDASFVSTASSHDLTAHPRANTSFDPALGFGGRTGTTSHGVGRFNANKLNNYLHGLNRRLQEENEKLVDRLRKLEAKGGSPGSNGDVSVSGSVSISVSSSSVQSRRRSSGANRRVSAGSALGDVLEEEEREDEEWNYAAWSEEKAELEAIIDAFKAEIDSRALEKSVLERAVEVERAGFAAEKDEIEQMIEDARKENEALADEREALAKQNEEMARVLEDEVRERARDKERWKERMGEVERGVESIVQDLERKLEESESRARKSQVEMEKRIADAVAERDEALEREKKAAEALDAGAELGGELREANERLSRLMGQLRRANGRVEEVEVLLAEADERVEKMEQKVRDLEALKDKSVADRKRAESQLDEVSREVEAKKVEVRHLEDLNMRMEEELKGTKAYAHELEESAAMAVEQIEEKDRELNEGFEEIKRLNLAIQDTEDQLESAIKERDSTKELARQLEEALEAAETKIEADEDEMAELRGRIATLEQDKERQKELSSRSMDLSRSSAPDAAAVAAAAEIEALEEELDGANKEIAKLNTILNQSPARKAMDKAKDVRIEMLEKENEALAERIKTMRVSIADITMNTPGRFANHSNISPIHRQALAMSLRTPKTPGGPLRDMSWLNNTFAADSSVAPLVAELSRLQRELDLANESIDDKLDRLEDAGLGVVGLTRKLEQARSRIQALEDELARLKRGEERRLHRLERARCKKCLTKVDVQSLSHVSDESFFNGSKDDLPSEPPTPPTRTSEALKANLQSVNAQLADLKNQWDKERRQLEGEKVVLQDAANRLNKQVRETRDEFNKASELQKVDSNLRQDLRTELDKAKQTISSLEENLKIERARIRSMNAEQNRVAKEKDEVLLQLQRTQSDMDDVKEQMQNFKKENREMENELRLHSTAEQKVRLLENKVKENTETMEQLREERALLVVEHKELQKKFTKISEQAQRLREQEASTKQTHENRRHQLDLHMGEIDELRKALSDRAEELHRAEAEKERLTAESNGVAQTVTTLESDLRRVKRDAEAFGRDLKLLRAEKEKLEVRHRDETAKAERVKKQLQTQVKLLGEQLDEQKTKVVLARNELKSHTCAMYIPRFGTRNLDSDLRCFGRDDTQLTSLKLQHNKECKGLIVQIRYLKAKFTRESMLRFDLAYQKQYLLVLLAKFERRHVFDFEQTICAAIAKIGFPVLPPPQHKKQKKLKTVALSVLFLNRLARFSHEWRAHTASKQAIAAALQEVRQRRVNAAPTS</sequence>
<evidence type="ECO:0000259" key="8">
    <source>
        <dbReference type="Pfam" id="PF10495"/>
    </source>
</evidence>
<comment type="subcellular location">
    <subcellularLocation>
        <location evidence="1">Cytoplasm</location>
        <location evidence="1">Cytoskeleton</location>
        <location evidence="1">Microtubule organizing center</location>
    </subcellularLocation>
</comment>
<protein>
    <recommendedName>
        <fullName evidence="8">Pericentrin/AKAP-450 centrosomal targeting domain-containing protein</fullName>
    </recommendedName>
</protein>
<dbReference type="Pfam" id="PF10495">
    <property type="entry name" value="PACT_coil_coil"/>
    <property type="match status" value="1"/>
</dbReference>
<feature type="compositionally biased region" description="Pro residues" evidence="7">
    <location>
        <begin position="672"/>
        <end position="682"/>
    </location>
</feature>
<feature type="compositionally biased region" description="Acidic residues" evidence="7">
    <location>
        <begin position="451"/>
        <end position="466"/>
    </location>
</feature>
<feature type="coiled-coil region" evidence="6">
    <location>
        <begin position="1340"/>
        <end position="1406"/>
    </location>
</feature>
<feature type="compositionally biased region" description="Polar residues" evidence="7">
    <location>
        <begin position="428"/>
        <end position="437"/>
    </location>
</feature>
<proteinExistence type="predicted"/>
<feature type="compositionally biased region" description="Low complexity" evidence="7">
    <location>
        <begin position="79"/>
        <end position="93"/>
    </location>
</feature>
<feature type="region of interest" description="Disordered" evidence="7">
    <location>
        <begin position="1426"/>
        <end position="1447"/>
    </location>
</feature>
<dbReference type="Proteomes" id="UP001437256">
    <property type="component" value="Unassembled WGS sequence"/>
</dbReference>
<evidence type="ECO:0000256" key="7">
    <source>
        <dbReference type="SAM" id="MobiDB-lite"/>
    </source>
</evidence>
<evidence type="ECO:0000256" key="6">
    <source>
        <dbReference type="SAM" id="Coils"/>
    </source>
</evidence>
<evidence type="ECO:0000256" key="5">
    <source>
        <dbReference type="ARBA" id="ARBA00023212"/>
    </source>
</evidence>
<feature type="compositionally biased region" description="Polar residues" evidence="7">
    <location>
        <begin position="303"/>
        <end position="317"/>
    </location>
</feature>
<evidence type="ECO:0000256" key="1">
    <source>
        <dbReference type="ARBA" id="ARBA00004267"/>
    </source>
</evidence>
<keyword evidence="3" id="KW-0597">Phosphoprotein</keyword>
<feature type="region of interest" description="Disordered" evidence="7">
    <location>
        <begin position="1181"/>
        <end position="1204"/>
    </location>
</feature>
<dbReference type="PANTHER" id="PTHR19327">
    <property type="entry name" value="GOLGIN"/>
    <property type="match status" value="1"/>
</dbReference>
<feature type="compositionally biased region" description="Basic and acidic residues" evidence="7">
    <location>
        <begin position="1181"/>
        <end position="1196"/>
    </location>
</feature>
<keyword evidence="5" id="KW-0206">Cytoskeleton</keyword>
<feature type="region of interest" description="Disordered" evidence="7">
    <location>
        <begin position="14"/>
        <end position="93"/>
    </location>
</feature>
<feature type="compositionally biased region" description="Polar residues" evidence="7">
    <location>
        <begin position="39"/>
        <end position="71"/>
    </location>
</feature>
<evidence type="ECO:0000313" key="10">
    <source>
        <dbReference type="Proteomes" id="UP001437256"/>
    </source>
</evidence>
<feature type="compositionally biased region" description="Low complexity" evidence="7">
    <location>
        <begin position="265"/>
        <end position="277"/>
    </location>
</feature>
<feature type="region of interest" description="Disordered" evidence="7">
    <location>
        <begin position="202"/>
        <end position="400"/>
    </location>
</feature>
<feature type="compositionally biased region" description="Basic and acidic residues" evidence="7">
    <location>
        <begin position="474"/>
        <end position="498"/>
    </location>
</feature>
<feature type="region of interest" description="Disordered" evidence="7">
    <location>
        <begin position="708"/>
        <end position="728"/>
    </location>
</feature>
<evidence type="ECO:0000313" key="9">
    <source>
        <dbReference type="EMBL" id="KAL0060597.1"/>
    </source>
</evidence>
<evidence type="ECO:0000256" key="4">
    <source>
        <dbReference type="ARBA" id="ARBA00023054"/>
    </source>
</evidence>
<accession>A0ABR2ZJH1</accession>
<reference evidence="9 10" key="1">
    <citation type="submission" date="2024-05" db="EMBL/GenBank/DDBJ databases">
        <title>A draft genome resource for the thread blight pathogen Marasmius tenuissimus strain MS-2.</title>
        <authorList>
            <person name="Yulfo-Soto G.E."/>
            <person name="Baruah I.K."/>
            <person name="Amoako-Attah I."/>
            <person name="Bukari Y."/>
            <person name="Meinhardt L.W."/>
            <person name="Bailey B.A."/>
            <person name="Cohen S.P."/>
        </authorList>
    </citation>
    <scope>NUCLEOTIDE SEQUENCE [LARGE SCALE GENOMIC DNA]</scope>
    <source>
        <strain evidence="9 10">MS-2</strain>
    </source>
</reference>
<feature type="compositionally biased region" description="Low complexity" evidence="7">
    <location>
        <begin position="230"/>
        <end position="245"/>
    </location>
</feature>
<feature type="compositionally biased region" description="Basic and acidic residues" evidence="7">
    <location>
        <begin position="354"/>
        <end position="365"/>
    </location>
</feature>
<feature type="coiled-coil region" evidence="6">
    <location>
        <begin position="743"/>
        <end position="774"/>
    </location>
</feature>
<feature type="domain" description="Pericentrin/AKAP-450 centrosomal targeting" evidence="8">
    <location>
        <begin position="1836"/>
        <end position="1916"/>
    </location>
</feature>
<feature type="compositionally biased region" description="Basic and acidic residues" evidence="7">
    <location>
        <begin position="202"/>
        <end position="216"/>
    </location>
</feature>
<feature type="compositionally biased region" description="Low complexity" evidence="7">
    <location>
        <begin position="630"/>
        <end position="645"/>
    </location>
</feature>
<organism evidence="9 10">
    <name type="scientific">Marasmius tenuissimus</name>
    <dbReference type="NCBI Taxonomy" id="585030"/>
    <lineage>
        <taxon>Eukaryota</taxon>
        <taxon>Fungi</taxon>
        <taxon>Dikarya</taxon>
        <taxon>Basidiomycota</taxon>
        <taxon>Agaricomycotina</taxon>
        <taxon>Agaricomycetes</taxon>
        <taxon>Agaricomycetidae</taxon>
        <taxon>Agaricales</taxon>
        <taxon>Marasmiineae</taxon>
        <taxon>Marasmiaceae</taxon>
        <taxon>Marasmius</taxon>
    </lineage>
</organism>
<keyword evidence="10" id="KW-1185">Reference proteome</keyword>
<feature type="region of interest" description="Disordered" evidence="7">
    <location>
        <begin position="413"/>
        <end position="683"/>
    </location>
</feature>
<keyword evidence="4 6" id="KW-0175">Coiled coil</keyword>
<feature type="region of interest" description="Disordered" evidence="7">
    <location>
        <begin position="795"/>
        <end position="825"/>
    </location>
</feature>
<keyword evidence="2" id="KW-0963">Cytoplasm</keyword>
<gene>
    <name evidence="9" type="ORF">AAF712_012600</name>
</gene>
<dbReference type="PANTHER" id="PTHR19327:SF0">
    <property type="entry name" value="GOLGIN SUBFAMILY A MEMBER 4"/>
    <property type="match status" value="1"/>
</dbReference>
<name>A0ABR2ZJH1_9AGAR</name>
<evidence type="ECO:0000256" key="3">
    <source>
        <dbReference type="ARBA" id="ARBA00022553"/>
    </source>
</evidence>